<protein>
    <submittedName>
        <fullName evidence="1">Rnd superfamily protein</fullName>
    </submittedName>
</protein>
<organism evidence="1 2">
    <name type="scientific">Pseudomonas savastanoi pv. glycinea str. race 4</name>
    <dbReference type="NCBI Taxonomy" id="875330"/>
    <lineage>
        <taxon>Bacteria</taxon>
        <taxon>Pseudomonadati</taxon>
        <taxon>Pseudomonadota</taxon>
        <taxon>Gammaproteobacteria</taxon>
        <taxon>Pseudomonadales</taxon>
        <taxon>Pseudomonadaceae</taxon>
        <taxon>Pseudomonas</taxon>
    </lineage>
</organism>
<dbReference type="HOGENOM" id="CLU_3129050_0_0_6"/>
<evidence type="ECO:0000313" key="2">
    <source>
        <dbReference type="Proteomes" id="UP000005466"/>
    </source>
</evidence>
<evidence type="ECO:0000313" key="1">
    <source>
        <dbReference type="EMBL" id="EGH18796.1"/>
    </source>
</evidence>
<sequence length="50" mass="5813">MRNIARKIEQALSALPGTLDVRDDWRTRLLRYDVVVDQYKALHAGVSTHY</sequence>
<dbReference type="Proteomes" id="UP000005466">
    <property type="component" value="Unassembled WGS sequence"/>
</dbReference>
<reference evidence="1 2" key="1">
    <citation type="journal article" date="2011" name="PLoS Pathog.">
        <title>Dynamic evolution of pathogenicity revealed by sequencing and comparative genomics of 19 Pseudomonas syringae isolates.</title>
        <authorList>
            <person name="Baltrus D.A."/>
            <person name="Nishimura M.T."/>
            <person name="Romanchuk A."/>
            <person name="Chang J.H."/>
            <person name="Mukhtar M.S."/>
            <person name="Cherkis K."/>
            <person name="Roach J."/>
            <person name="Grant S.R."/>
            <person name="Jones C.D."/>
            <person name="Dangl J.L."/>
        </authorList>
    </citation>
    <scope>NUCLEOTIDE SEQUENCE [LARGE SCALE GENOMIC DNA]</scope>
    <source>
        <strain evidence="2">race 4</strain>
    </source>
</reference>
<gene>
    <name evidence="1" type="ORF">Pgy4_38136</name>
</gene>
<proteinExistence type="predicted"/>
<feature type="non-terminal residue" evidence="1">
    <location>
        <position position="50"/>
    </location>
</feature>
<name>F3CHQ4_PSESG</name>
<comment type="caution">
    <text evidence="1">The sequence shown here is derived from an EMBL/GenBank/DDBJ whole genome shotgun (WGS) entry which is preliminary data.</text>
</comment>
<dbReference type="EMBL" id="ADWY01003180">
    <property type="protein sequence ID" value="EGH18796.1"/>
    <property type="molecule type" value="Genomic_DNA"/>
</dbReference>
<accession>F3CHQ4</accession>
<dbReference type="AlphaFoldDB" id="F3CHQ4"/>